<sequence>MRLSRSTRALAAITAVATALVLPTTNAAAADEPPPPPTPGATTDFGVQSTALTVFEGYFGTDAGGRPMWYSVQMGTPGVLAAVDPVSRQHVHTAELPESSGAWAVTQANDGKVYAGSYPNAHVYQHDPATGQTVDLGAPVPNQTVLYGFQAGTDGKIYGGTYPSAHAFSYSPSEGFRDLGQMFDGEQYVIDVAIDPGREVLWAAIGSHGHIIRYDLRTGEKRDILPEARRGSTAYPADMNLVGGQLVLKLSNLQAIVLDADTGEPVPLVNRDTGQPAETFSLTSRGTSRIAPDGRSVYYTAGLDLARYDLIDHTFGPVRDASGAAVKAGGAGVGWGWLDGSLYALIGNYAGQALTYDPATGAADAYTLPFPYQPIDIANINAGEDGNIYTNLYINGSLTILDPVTGKKVTQSRLGQTEGWAWHGGKMYIGVYPAGRIMEYDPTKPYSFGTNPRELFSLQSAYGQNRPVAFVDAGDAMYIASTPDYGLWGGALTRYEYATGQYTVQRNIVTDQGVTSLATIDGKLWGGTSISGGGGTDPKATEAKLFSVDPATGAKTRELVPVPGAYAITSLIAGPDGKLWGLADNTLFIADPTTGEVTYRQQLPGVYSGVQDELYLNPDEHVYASLDGNLLRIDALSYQVTVVRDSGTYRLAQDKQGNLWFRNGVKADHGAVQYGSHLLRYTPQADACPKSDLRADVFTGDVDSGVANRYRPDGCTVNDLIRDDQPWKNHGEFVSHVAHVTEQLVSNGILTAAEKDAIVDAAGRSGIGG</sequence>
<feature type="signal peptide" evidence="1">
    <location>
        <begin position="1"/>
        <end position="29"/>
    </location>
</feature>
<dbReference type="AlphaFoldDB" id="A0A1C6SAY9"/>
<dbReference type="SUPFAM" id="SSF82171">
    <property type="entry name" value="DPP6 N-terminal domain-like"/>
    <property type="match status" value="1"/>
</dbReference>
<evidence type="ECO:0000313" key="3">
    <source>
        <dbReference type="Proteomes" id="UP000199413"/>
    </source>
</evidence>
<dbReference type="Proteomes" id="UP000199413">
    <property type="component" value="Unassembled WGS sequence"/>
</dbReference>
<evidence type="ECO:0000313" key="2">
    <source>
        <dbReference type="EMBL" id="SCL26576.1"/>
    </source>
</evidence>
<feature type="chain" id="PRO_5008745589" description="Outer membrane protein assembly factor BamB, contains PQQ-like beta-propeller repeat" evidence="1">
    <location>
        <begin position="30"/>
        <end position="769"/>
    </location>
</feature>
<protein>
    <recommendedName>
        <fullName evidence="4">Outer membrane protein assembly factor BamB, contains PQQ-like beta-propeller repeat</fullName>
    </recommendedName>
</protein>
<keyword evidence="3" id="KW-1185">Reference proteome</keyword>
<accession>A0A1C6SAY9</accession>
<reference evidence="3" key="1">
    <citation type="submission" date="2016-06" db="EMBL/GenBank/DDBJ databases">
        <authorList>
            <person name="Varghese N."/>
            <person name="Submissions Spin"/>
        </authorList>
    </citation>
    <scope>NUCLEOTIDE SEQUENCE [LARGE SCALE GENOMIC DNA]</scope>
    <source>
        <strain evidence="3">DSM 45431</strain>
    </source>
</reference>
<organism evidence="2 3">
    <name type="scientific">Micromonospora rhizosphaerae</name>
    <dbReference type="NCBI Taxonomy" id="568872"/>
    <lineage>
        <taxon>Bacteria</taxon>
        <taxon>Bacillati</taxon>
        <taxon>Actinomycetota</taxon>
        <taxon>Actinomycetes</taxon>
        <taxon>Micromonosporales</taxon>
        <taxon>Micromonosporaceae</taxon>
        <taxon>Micromonospora</taxon>
    </lineage>
</organism>
<name>A0A1C6SAY9_9ACTN</name>
<dbReference type="RefSeq" id="WP_091342092.1">
    <property type="nucleotide sequence ID" value="NZ_FMHV01000002.1"/>
</dbReference>
<dbReference type="STRING" id="568872.GA0070624_3334"/>
<dbReference type="PANTHER" id="PTHR40274:SF3">
    <property type="entry name" value="VIRGINIAMYCIN B LYASE"/>
    <property type="match status" value="1"/>
</dbReference>
<dbReference type="SUPFAM" id="SSF63829">
    <property type="entry name" value="Calcium-dependent phosphotriesterase"/>
    <property type="match status" value="1"/>
</dbReference>
<dbReference type="OrthoDB" id="57332at2"/>
<evidence type="ECO:0008006" key="4">
    <source>
        <dbReference type="Google" id="ProtNLM"/>
    </source>
</evidence>
<evidence type="ECO:0000256" key="1">
    <source>
        <dbReference type="SAM" id="SignalP"/>
    </source>
</evidence>
<dbReference type="EMBL" id="FMHV01000002">
    <property type="protein sequence ID" value="SCL26576.1"/>
    <property type="molecule type" value="Genomic_DNA"/>
</dbReference>
<proteinExistence type="predicted"/>
<dbReference type="PANTHER" id="PTHR40274">
    <property type="entry name" value="VIRGINIAMYCIN B LYASE"/>
    <property type="match status" value="1"/>
</dbReference>
<keyword evidence="1" id="KW-0732">Signal</keyword>
<gene>
    <name evidence="2" type="ORF">GA0070624_3334</name>
</gene>
<dbReference type="InterPro" id="IPR051344">
    <property type="entry name" value="Vgb"/>
</dbReference>
<dbReference type="Gene3D" id="2.130.10.10">
    <property type="entry name" value="YVTN repeat-like/Quinoprotein amine dehydrogenase"/>
    <property type="match status" value="1"/>
</dbReference>
<dbReference type="InterPro" id="IPR015943">
    <property type="entry name" value="WD40/YVTN_repeat-like_dom_sf"/>
</dbReference>